<accession>X0SL14</accession>
<dbReference type="EMBL" id="BARS01000731">
    <property type="protein sequence ID" value="GAF81778.1"/>
    <property type="molecule type" value="Genomic_DNA"/>
</dbReference>
<sequence length="112" mass="12050">MAAKPKAGPQMSGSTFIPWGGPDCYSFGGGKKGDYGSYGTNSCIYNKPTRPNRKLDPDYWRRTDVKGAANIPVFLDSTWVTGYVWHGQDPPEYEGAMFRSGAGGGGIGVFCI</sequence>
<reference evidence="1" key="1">
    <citation type="journal article" date="2014" name="Front. Microbiol.">
        <title>High frequency of phylogenetically diverse reductive dehalogenase-homologous genes in deep subseafloor sedimentary metagenomes.</title>
        <authorList>
            <person name="Kawai M."/>
            <person name="Futagami T."/>
            <person name="Toyoda A."/>
            <person name="Takaki Y."/>
            <person name="Nishi S."/>
            <person name="Hori S."/>
            <person name="Arai W."/>
            <person name="Tsubouchi T."/>
            <person name="Morono Y."/>
            <person name="Uchiyama I."/>
            <person name="Ito T."/>
            <person name="Fujiyama A."/>
            <person name="Inagaki F."/>
            <person name="Takami H."/>
        </authorList>
    </citation>
    <scope>NUCLEOTIDE SEQUENCE</scope>
    <source>
        <strain evidence="1">Expedition CK06-06</strain>
    </source>
</reference>
<feature type="non-terminal residue" evidence="1">
    <location>
        <position position="112"/>
    </location>
</feature>
<protein>
    <submittedName>
        <fullName evidence="1">Uncharacterized protein</fullName>
    </submittedName>
</protein>
<comment type="caution">
    <text evidence="1">The sequence shown here is derived from an EMBL/GenBank/DDBJ whole genome shotgun (WGS) entry which is preliminary data.</text>
</comment>
<name>X0SL14_9ZZZZ</name>
<proteinExistence type="predicted"/>
<dbReference type="AlphaFoldDB" id="X0SL14"/>
<organism evidence="1">
    <name type="scientific">marine sediment metagenome</name>
    <dbReference type="NCBI Taxonomy" id="412755"/>
    <lineage>
        <taxon>unclassified sequences</taxon>
        <taxon>metagenomes</taxon>
        <taxon>ecological metagenomes</taxon>
    </lineage>
</organism>
<evidence type="ECO:0000313" key="1">
    <source>
        <dbReference type="EMBL" id="GAF81778.1"/>
    </source>
</evidence>
<gene>
    <name evidence="1" type="ORF">S01H1_01643</name>
</gene>